<keyword evidence="4" id="KW-0804">Transcription</keyword>
<dbReference type="Gene3D" id="1.10.1740.10">
    <property type="match status" value="1"/>
</dbReference>
<dbReference type="Pfam" id="PF04542">
    <property type="entry name" value="Sigma70_r2"/>
    <property type="match status" value="1"/>
</dbReference>
<dbReference type="InterPro" id="IPR013324">
    <property type="entry name" value="RNA_pol_sigma_r3/r4-like"/>
</dbReference>
<dbReference type="InterPro" id="IPR013325">
    <property type="entry name" value="RNA_pol_sigma_r2"/>
</dbReference>
<dbReference type="InterPro" id="IPR013249">
    <property type="entry name" value="RNA_pol_sigma70_r4_t2"/>
</dbReference>
<dbReference type="InterPro" id="IPR039425">
    <property type="entry name" value="RNA_pol_sigma-70-like"/>
</dbReference>
<dbReference type="GO" id="GO:0003677">
    <property type="term" value="F:DNA binding"/>
    <property type="evidence" value="ECO:0007669"/>
    <property type="project" value="InterPro"/>
</dbReference>
<keyword evidence="3" id="KW-0731">Sigma factor</keyword>
<accession>A0A7X9FQD5</accession>
<dbReference type="AlphaFoldDB" id="A0A7X9FQD5"/>
<dbReference type="SUPFAM" id="SSF88946">
    <property type="entry name" value="Sigma2 domain of RNA polymerase sigma factors"/>
    <property type="match status" value="1"/>
</dbReference>
<dbReference type="NCBIfam" id="TIGR02937">
    <property type="entry name" value="sigma70-ECF"/>
    <property type="match status" value="1"/>
</dbReference>
<organism evidence="7 8">
    <name type="scientific">SAR324 cluster bacterium</name>
    <dbReference type="NCBI Taxonomy" id="2024889"/>
    <lineage>
        <taxon>Bacteria</taxon>
        <taxon>Deltaproteobacteria</taxon>
        <taxon>SAR324 cluster</taxon>
    </lineage>
</organism>
<evidence type="ECO:0000256" key="3">
    <source>
        <dbReference type="ARBA" id="ARBA00023082"/>
    </source>
</evidence>
<sequence length="165" mass="19598">MEIAEYLYRENYSYIYKVVFFIIQDKNISDDLVQESFYKAFKNMDQLRDSNKFRAWLTAIAINVCRDYIKKSKKELPVESLILHTADGNAETQLVQSIMRNEIEDVLGQLAYEEKEIIMLKYHFGFSSREIAQYYRISEESVNARVFRAKNKFKKKHQLQPGKEA</sequence>
<protein>
    <submittedName>
        <fullName evidence="7">RNA polymerase sigma factor</fullName>
    </submittedName>
</protein>
<evidence type="ECO:0000256" key="2">
    <source>
        <dbReference type="ARBA" id="ARBA00023015"/>
    </source>
</evidence>
<gene>
    <name evidence="7" type="ORF">GYA55_03925</name>
</gene>
<feature type="domain" description="RNA polymerase sigma factor 70 region 4 type 2" evidence="6">
    <location>
        <begin position="101"/>
        <end position="152"/>
    </location>
</feature>
<dbReference type="CDD" id="cd06171">
    <property type="entry name" value="Sigma70_r4"/>
    <property type="match status" value="1"/>
</dbReference>
<reference evidence="7 8" key="1">
    <citation type="journal article" date="2020" name="Biotechnol. Biofuels">
        <title>New insights from the biogas microbiome by comprehensive genome-resolved metagenomics of nearly 1600 species originating from multiple anaerobic digesters.</title>
        <authorList>
            <person name="Campanaro S."/>
            <person name="Treu L."/>
            <person name="Rodriguez-R L.M."/>
            <person name="Kovalovszki A."/>
            <person name="Ziels R.M."/>
            <person name="Maus I."/>
            <person name="Zhu X."/>
            <person name="Kougias P.G."/>
            <person name="Basile A."/>
            <person name="Luo G."/>
            <person name="Schluter A."/>
            <person name="Konstantinidis K.T."/>
            <person name="Angelidaki I."/>
        </authorList>
    </citation>
    <scope>NUCLEOTIDE SEQUENCE [LARGE SCALE GENOMIC DNA]</scope>
    <source>
        <strain evidence="7">AS27yjCOA_65</strain>
    </source>
</reference>
<dbReference type="InterPro" id="IPR007627">
    <property type="entry name" value="RNA_pol_sigma70_r2"/>
</dbReference>
<dbReference type="Gene3D" id="1.10.10.10">
    <property type="entry name" value="Winged helix-like DNA-binding domain superfamily/Winged helix DNA-binding domain"/>
    <property type="match status" value="1"/>
</dbReference>
<dbReference type="PANTHER" id="PTHR43133">
    <property type="entry name" value="RNA POLYMERASE ECF-TYPE SIGMA FACTO"/>
    <property type="match status" value="1"/>
</dbReference>
<feature type="domain" description="RNA polymerase sigma-70 region 2" evidence="5">
    <location>
        <begin position="7"/>
        <end position="74"/>
    </location>
</feature>
<evidence type="ECO:0000259" key="6">
    <source>
        <dbReference type="Pfam" id="PF08281"/>
    </source>
</evidence>
<dbReference type="InterPro" id="IPR014284">
    <property type="entry name" value="RNA_pol_sigma-70_dom"/>
</dbReference>
<dbReference type="GO" id="GO:0016987">
    <property type="term" value="F:sigma factor activity"/>
    <property type="evidence" value="ECO:0007669"/>
    <property type="project" value="UniProtKB-KW"/>
</dbReference>
<comment type="caution">
    <text evidence="7">The sequence shown here is derived from an EMBL/GenBank/DDBJ whole genome shotgun (WGS) entry which is preliminary data.</text>
</comment>
<evidence type="ECO:0000313" key="7">
    <source>
        <dbReference type="EMBL" id="NMC62296.1"/>
    </source>
</evidence>
<dbReference type="SUPFAM" id="SSF88659">
    <property type="entry name" value="Sigma3 and sigma4 domains of RNA polymerase sigma factors"/>
    <property type="match status" value="1"/>
</dbReference>
<dbReference type="GO" id="GO:0006352">
    <property type="term" value="P:DNA-templated transcription initiation"/>
    <property type="evidence" value="ECO:0007669"/>
    <property type="project" value="InterPro"/>
</dbReference>
<evidence type="ECO:0000313" key="8">
    <source>
        <dbReference type="Proteomes" id="UP000524246"/>
    </source>
</evidence>
<dbReference type="PANTHER" id="PTHR43133:SF51">
    <property type="entry name" value="RNA POLYMERASE SIGMA FACTOR"/>
    <property type="match status" value="1"/>
</dbReference>
<evidence type="ECO:0000259" key="5">
    <source>
        <dbReference type="Pfam" id="PF04542"/>
    </source>
</evidence>
<dbReference type="InterPro" id="IPR036388">
    <property type="entry name" value="WH-like_DNA-bd_sf"/>
</dbReference>
<comment type="similarity">
    <text evidence="1">Belongs to the sigma-70 factor family. ECF subfamily.</text>
</comment>
<proteinExistence type="inferred from homology"/>
<evidence type="ECO:0000256" key="1">
    <source>
        <dbReference type="ARBA" id="ARBA00010641"/>
    </source>
</evidence>
<evidence type="ECO:0000256" key="4">
    <source>
        <dbReference type="ARBA" id="ARBA00023163"/>
    </source>
</evidence>
<name>A0A7X9FQD5_9DELT</name>
<keyword evidence="2" id="KW-0805">Transcription regulation</keyword>
<dbReference type="EMBL" id="JAAZON010000155">
    <property type="protein sequence ID" value="NMC62296.1"/>
    <property type="molecule type" value="Genomic_DNA"/>
</dbReference>
<dbReference type="Proteomes" id="UP000524246">
    <property type="component" value="Unassembled WGS sequence"/>
</dbReference>
<dbReference type="Pfam" id="PF08281">
    <property type="entry name" value="Sigma70_r4_2"/>
    <property type="match status" value="1"/>
</dbReference>